<feature type="region of interest" description="Disordered" evidence="1">
    <location>
        <begin position="1"/>
        <end position="166"/>
    </location>
</feature>
<evidence type="ECO:0000313" key="3">
    <source>
        <dbReference type="EMBL" id="MFG6298157.1"/>
    </source>
</evidence>
<feature type="compositionally biased region" description="Basic and acidic residues" evidence="1">
    <location>
        <begin position="90"/>
        <end position="110"/>
    </location>
</feature>
<sequence length="232" mass="24514">MAEHDSDRADREERGGPEDREPERTAEHREGREHPADRGSGGPGDPVVPLDEDAAWAAIVAGYGDEPPDPPGAKPFKSVEDLALLEAETNDDRPEGDRSGADRPEGDRPAPDQPASARPLGSSVAFAPGVAGPRDHSLAEPSEDDLGEDDEGHFVPPEPPPLPEGDTTAKFAWLGVLGGPVLILLAVVLGWDMTWWLTTLGIGGFLGGFATLVMRMRPGDEDDDDPGRGAVV</sequence>
<dbReference type="Proteomes" id="UP001231701">
    <property type="component" value="Chromosome"/>
</dbReference>
<dbReference type="Proteomes" id="UP001605990">
    <property type="component" value="Unassembled WGS sequence"/>
</dbReference>
<reference evidence="3 6" key="2">
    <citation type="submission" date="2024-10" db="EMBL/GenBank/DDBJ databases">
        <title>Draft genome assembly of a novel steroid transforming actinomycete isolated from African clawed frog Xenopus laevis.</title>
        <authorList>
            <person name="Bragin E."/>
            <person name="Kollerov V."/>
            <person name="Donova M.V."/>
        </authorList>
    </citation>
    <scope>NUCLEOTIDE SEQUENCE [LARGE SCALE GENOMIC DNA]</scope>
    <source>
        <strain evidence="3 6">MTOC-St3</strain>
    </source>
</reference>
<feature type="transmembrane region" description="Helical" evidence="2">
    <location>
        <begin position="195"/>
        <end position="214"/>
    </location>
</feature>
<evidence type="ECO:0000313" key="4">
    <source>
        <dbReference type="EMBL" id="WMC85982.1"/>
    </source>
</evidence>
<evidence type="ECO:0008006" key="7">
    <source>
        <dbReference type="Google" id="ProtNLM"/>
    </source>
</evidence>
<evidence type="ECO:0000313" key="5">
    <source>
        <dbReference type="Proteomes" id="UP001231701"/>
    </source>
</evidence>
<proteinExistence type="predicted"/>
<protein>
    <recommendedName>
        <fullName evidence="7">DUF308 domain-containing protein</fullName>
    </recommendedName>
</protein>
<dbReference type="RefSeq" id="WP_019327960.1">
    <property type="nucleotide sequence ID" value="NZ_CP121271.1"/>
</dbReference>
<evidence type="ECO:0000256" key="2">
    <source>
        <dbReference type="SAM" id="Phobius"/>
    </source>
</evidence>
<feature type="transmembrane region" description="Helical" evidence="2">
    <location>
        <begin position="171"/>
        <end position="189"/>
    </location>
</feature>
<evidence type="ECO:0000256" key="1">
    <source>
        <dbReference type="SAM" id="MobiDB-lite"/>
    </source>
</evidence>
<accession>A0AAX3ZIA6</accession>
<organism evidence="4 5">
    <name type="scientific">Streptomyces rochei</name>
    <name type="common">Streptomyces parvullus</name>
    <dbReference type="NCBI Taxonomy" id="1928"/>
    <lineage>
        <taxon>Bacteria</taxon>
        <taxon>Bacillati</taxon>
        <taxon>Actinomycetota</taxon>
        <taxon>Actinomycetes</taxon>
        <taxon>Kitasatosporales</taxon>
        <taxon>Streptomycetaceae</taxon>
        <taxon>Streptomyces</taxon>
        <taxon>Streptomyces rochei group</taxon>
    </lineage>
</organism>
<dbReference type="EMBL" id="JBIENY010000311">
    <property type="protein sequence ID" value="MFG6298157.1"/>
    <property type="molecule type" value="Genomic_DNA"/>
</dbReference>
<feature type="compositionally biased region" description="Basic and acidic residues" evidence="1">
    <location>
        <begin position="1"/>
        <end position="37"/>
    </location>
</feature>
<keyword evidence="2" id="KW-0472">Membrane</keyword>
<keyword evidence="2" id="KW-1133">Transmembrane helix</keyword>
<dbReference type="GeneID" id="90942476"/>
<feature type="compositionally biased region" description="Acidic residues" evidence="1">
    <location>
        <begin position="141"/>
        <end position="151"/>
    </location>
</feature>
<evidence type="ECO:0000313" key="6">
    <source>
        <dbReference type="Proteomes" id="UP001605990"/>
    </source>
</evidence>
<keyword evidence="2" id="KW-0812">Transmembrane</keyword>
<reference evidence="4" key="1">
    <citation type="submission" date="2023-03" db="EMBL/GenBank/DDBJ databases">
        <title>Borrelidin-producing and root-colonizing Streptomyces rochei is a potent biopesticide for soil-borne oomycete-caused plant diseases.</title>
        <authorList>
            <person name="Zhou D."/>
            <person name="Wang X."/>
            <person name="Navarro-Munoz J.C."/>
            <person name="Li W."/>
            <person name="Li J."/>
            <person name="Jiu M."/>
            <person name="Deng S."/>
            <person name="Ye Y."/>
            <person name="Daly P."/>
            <person name="Wei L."/>
        </authorList>
    </citation>
    <scope>NUCLEOTIDE SEQUENCE</scope>
    <source>
        <strain evidence="4">JK1</strain>
    </source>
</reference>
<dbReference type="EMBL" id="CP121271">
    <property type="protein sequence ID" value="WMC85982.1"/>
    <property type="molecule type" value="Genomic_DNA"/>
</dbReference>
<keyword evidence="6" id="KW-1185">Reference proteome</keyword>
<name>A0AAX3ZIA6_STRRO</name>
<gene>
    <name evidence="3" type="ORF">ACGU38_22640</name>
    <name evidence="4" type="ORF">P7W03_10590</name>
</gene>
<dbReference type="AlphaFoldDB" id="A0AAX3ZIA6"/>